<dbReference type="InterPro" id="IPR002885">
    <property type="entry name" value="PPR_rpt"/>
</dbReference>
<feature type="region of interest" description="Disordered" evidence="3">
    <location>
        <begin position="13"/>
        <end position="32"/>
    </location>
</feature>
<evidence type="ECO:0000313" key="4">
    <source>
        <dbReference type="EMBL" id="KAI5072445.1"/>
    </source>
</evidence>
<dbReference type="PANTHER" id="PTHR47926">
    <property type="entry name" value="PENTATRICOPEPTIDE REPEAT-CONTAINING PROTEIN"/>
    <property type="match status" value="1"/>
</dbReference>
<dbReference type="InterPro" id="IPR011990">
    <property type="entry name" value="TPR-like_helical_dom_sf"/>
</dbReference>
<dbReference type="Pfam" id="PF13041">
    <property type="entry name" value="PPR_2"/>
    <property type="match status" value="2"/>
</dbReference>
<accession>A0A9D4ZGK5</accession>
<evidence type="ECO:0000256" key="1">
    <source>
        <dbReference type="ARBA" id="ARBA00022737"/>
    </source>
</evidence>
<keyword evidence="1" id="KW-0677">Repeat</keyword>
<organism evidence="4 5">
    <name type="scientific">Adiantum capillus-veneris</name>
    <name type="common">Maidenhair fern</name>
    <dbReference type="NCBI Taxonomy" id="13818"/>
    <lineage>
        <taxon>Eukaryota</taxon>
        <taxon>Viridiplantae</taxon>
        <taxon>Streptophyta</taxon>
        <taxon>Embryophyta</taxon>
        <taxon>Tracheophyta</taxon>
        <taxon>Polypodiopsida</taxon>
        <taxon>Polypodiidae</taxon>
        <taxon>Polypodiales</taxon>
        <taxon>Pteridineae</taxon>
        <taxon>Pteridaceae</taxon>
        <taxon>Vittarioideae</taxon>
        <taxon>Adiantum</taxon>
    </lineage>
</organism>
<dbReference type="EMBL" id="JABFUD020000012">
    <property type="protein sequence ID" value="KAI5072445.1"/>
    <property type="molecule type" value="Genomic_DNA"/>
</dbReference>
<dbReference type="FunFam" id="1.25.40.10:FF:000158">
    <property type="entry name" value="pentatricopeptide repeat-containing protein At2g33680"/>
    <property type="match status" value="1"/>
</dbReference>
<dbReference type="InterPro" id="IPR046960">
    <property type="entry name" value="PPR_At4g14850-like_plant"/>
</dbReference>
<dbReference type="Gene3D" id="1.25.40.10">
    <property type="entry name" value="Tetratricopeptide repeat domain"/>
    <property type="match status" value="2"/>
</dbReference>
<feature type="repeat" description="PPR" evidence="2">
    <location>
        <begin position="131"/>
        <end position="165"/>
    </location>
</feature>
<dbReference type="NCBIfam" id="TIGR00756">
    <property type="entry name" value="PPR"/>
    <property type="match status" value="3"/>
</dbReference>
<dbReference type="Pfam" id="PF01535">
    <property type="entry name" value="PPR"/>
    <property type="match status" value="1"/>
</dbReference>
<dbReference type="OrthoDB" id="185373at2759"/>
<dbReference type="Proteomes" id="UP000886520">
    <property type="component" value="Chromosome 12"/>
</dbReference>
<keyword evidence="5" id="KW-1185">Reference proteome</keyword>
<evidence type="ECO:0000313" key="5">
    <source>
        <dbReference type="Proteomes" id="UP000886520"/>
    </source>
</evidence>
<evidence type="ECO:0000256" key="2">
    <source>
        <dbReference type="PROSITE-ProRule" id="PRU00708"/>
    </source>
</evidence>
<gene>
    <name evidence="4" type="ORF">GOP47_0012551</name>
</gene>
<reference evidence="4" key="1">
    <citation type="submission" date="2021-01" db="EMBL/GenBank/DDBJ databases">
        <title>Adiantum capillus-veneris genome.</title>
        <authorList>
            <person name="Fang Y."/>
            <person name="Liao Q."/>
        </authorList>
    </citation>
    <scope>NUCLEOTIDE SEQUENCE</scope>
    <source>
        <strain evidence="4">H3</strain>
        <tissue evidence="4">Leaf</tissue>
    </source>
</reference>
<name>A0A9D4ZGK5_ADICA</name>
<feature type="repeat" description="PPR" evidence="2">
    <location>
        <begin position="199"/>
        <end position="233"/>
    </location>
</feature>
<dbReference type="FunFam" id="1.25.40.10:FF:000396">
    <property type="entry name" value="Pentatricopeptide repeat-containing protein At2g36730"/>
    <property type="match status" value="1"/>
</dbReference>
<dbReference type="AlphaFoldDB" id="A0A9D4ZGK5"/>
<feature type="compositionally biased region" description="Basic residues" evidence="3">
    <location>
        <begin position="18"/>
        <end position="32"/>
    </location>
</feature>
<evidence type="ECO:0000256" key="3">
    <source>
        <dbReference type="SAM" id="MobiDB-lite"/>
    </source>
</evidence>
<dbReference type="GO" id="GO:0048731">
    <property type="term" value="P:system development"/>
    <property type="evidence" value="ECO:0007669"/>
    <property type="project" value="UniProtKB-ARBA"/>
</dbReference>
<evidence type="ECO:0008006" key="6">
    <source>
        <dbReference type="Google" id="ProtNLM"/>
    </source>
</evidence>
<dbReference type="GO" id="GO:0009451">
    <property type="term" value="P:RNA modification"/>
    <property type="evidence" value="ECO:0007669"/>
    <property type="project" value="InterPro"/>
</dbReference>
<proteinExistence type="predicted"/>
<dbReference type="PANTHER" id="PTHR47926:SF533">
    <property type="entry name" value="DYW DOMAIN-CONTAINING PROTEIN"/>
    <property type="match status" value="1"/>
</dbReference>
<comment type="caution">
    <text evidence="4">The sequence shown here is derived from an EMBL/GenBank/DDBJ whole genome shotgun (WGS) entry which is preliminary data.</text>
</comment>
<dbReference type="GO" id="GO:0003723">
    <property type="term" value="F:RNA binding"/>
    <property type="evidence" value="ECO:0007669"/>
    <property type="project" value="InterPro"/>
</dbReference>
<sequence length="366" mass="40753">MAAASREVLSKHLGVVKSSKHARNPPGRRQKTIKNALPFIASNPSKENKSTDPSIFQKQPITTELADQYAAHLRKCGEAKDLFKGKLLHQQIRQAGFDTDRYLGNHLLQMYGKCGALQDACLIFAHMPHKNVFTWNLMMGAYIDNGLYKAALKTFQDMLALFVVPDAVTIVSALTACSTLLSLAEDVAESLFNKMPEKNLVSWSAMIAAYAQHGHSTKVLQVSRRMQRAGLIPNEITLISILTACSHAGLIDEARYWFTSMVNQYGISPVEEHYNCMIDLLGRMGRLDQGEELLRSMPPGTSSLPWLTLLGACKKHADVKRARHVGGGRITVHANCRSRHKFLNQEHLHNGPKKAGFQWAVLFSEH</sequence>
<protein>
    <recommendedName>
        <fullName evidence="6">Pentatricopeptide repeat-containing protein</fullName>
    </recommendedName>
</protein>
<dbReference type="PROSITE" id="PS51375">
    <property type="entry name" value="PPR"/>
    <property type="match status" value="2"/>
</dbReference>